<dbReference type="Gene3D" id="3.40.30.10">
    <property type="entry name" value="Glutaredoxin"/>
    <property type="match status" value="1"/>
</dbReference>
<keyword evidence="2" id="KW-1185">Reference proteome</keyword>
<dbReference type="Proteomes" id="UP001433268">
    <property type="component" value="Unassembled WGS sequence"/>
</dbReference>
<organism evidence="1 2">
    <name type="scientific">Apiospora hydei</name>
    <dbReference type="NCBI Taxonomy" id="1337664"/>
    <lineage>
        <taxon>Eukaryota</taxon>
        <taxon>Fungi</taxon>
        <taxon>Dikarya</taxon>
        <taxon>Ascomycota</taxon>
        <taxon>Pezizomycotina</taxon>
        <taxon>Sordariomycetes</taxon>
        <taxon>Xylariomycetidae</taxon>
        <taxon>Amphisphaeriales</taxon>
        <taxon>Apiosporaceae</taxon>
        <taxon>Apiospora</taxon>
    </lineage>
</organism>
<comment type="caution">
    <text evidence="1">The sequence shown here is derived from an EMBL/GenBank/DDBJ whole genome shotgun (WGS) entry which is preliminary data.</text>
</comment>
<protein>
    <recommendedName>
        <fullName evidence="3">GST N-terminal domain-containing protein</fullName>
    </recommendedName>
</protein>
<dbReference type="EMBL" id="JAQQWN010000009">
    <property type="protein sequence ID" value="KAK8066904.1"/>
    <property type="molecule type" value="Genomic_DNA"/>
</dbReference>
<gene>
    <name evidence="1" type="ORF">PG997_013651</name>
</gene>
<sequence>MASKLQHTLWLWLEGFFPRRVWYYLLTKGLVASPADLLEGKTVDASLRINRMHMDMAAGGWKFADPSNPAPQGASTPCLGIHDPATGETRYIYESASILVYLETVYGNREEGGPSATPKNPVDVANMHDIIGVMNLAMLDSGYYTRHAVPVLSAWSGVANEDRSRAAALNARAGMAKNLAKVQGWAAQSLKTTGWLTPGTEGPGLADFSLAAARRYLELTFGWDIFEGDGGKEELKELVAWYERFKGLGWWDAAEEHAVVHPPQLRLGKECREF</sequence>
<reference evidence="1 2" key="1">
    <citation type="submission" date="2023-01" db="EMBL/GenBank/DDBJ databases">
        <title>Analysis of 21 Apiospora genomes using comparative genomics revels a genus with tremendous synthesis potential of carbohydrate active enzymes and secondary metabolites.</title>
        <authorList>
            <person name="Sorensen T."/>
        </authorList>
    </citation>
    <scope>NUCLEOTIDE SEQUENCE [LARGE SCALE GENOMIC DNA]</scope>
    <source>
        <strain evidence="1 2">CBS 114990</strain>
    </source>
</reference>
<evidence type="ECO:0000313" key="1">
    <source>
        <dbReference type="EMBL" id="KAK8066904.1"/>
    </source>
</evidence>
<dbReference type="RefSeq" id="XP_066663657.1">
    <property type="nucleotide sequence ID" value="XM_066817965.1"/>
</dbReference>
<evidence type="ECO:0008006" key="3">
    <source>
        <dbReference type="Google" id="ProtNLM"/>
    </source>
</evidence>
<name>A0ABR1VA32_9PEZI</name>
<dbReference type="GeneID" id="92051025"/>
<dbReference type="Gene3D" id="1.20.1050.10">
    <property type="match status" value="1"/>
</dbReference>
<proteinExistence type="predicted"/>
<accession>A0ABR1VA32</accession>
<evidence type="ECO:0000313" key="2">
    <source>
        <dbReference type="Proteomes" id="UP001433268"/>
    </source>
</evidence>
<dbReference type="CDD" id="cd00299">
    <property type="entry name" value="GST_C_family"/>
    <property type="match status" value="1"/>
</dbReference>